<comment type="caution">
    <text evidence="6">The sequence shown here is derived from an EMBL/GenBank/DDBJ whole genome shotgun (WGS) entry which is preliminary data.</text>
</comment>
<reference evidence="6" key="1">
    <citation type="submission" date="2020-05" db="EMBL/GenBank/DDBJ databases">
        <title>Phylogenomic resolution of chytrid fungi.</title>
        <authorList>
            <person name="Stajich J.E."/>
            <person name="Amses K."/>
            <person name="Simmons R."/>
            <person name="Seto K."/>
            <person name="Myers J."/>
            <person name="Bonds A."/>
            <person name="Quandt C.A."/>
            <person name="Barry K."/>
            <person name="Liu P."/>
            <person name="Grigoriev I."/>
            <person name="Longcore J.E."/>
            <person name="James T.Y."/>
        </authorList>
    </citation>
    <scope>NUCLEOTIDE SEQUENCE</scope>
    <source>
        <strain evidence="6">JEL0476</strain>
    </source>
</reference>
<dbReference type="GO" id="GO:0003697">
    <property type="term" value="F:single-stranded DNA binding"/>
    <property type="evidence" value="ECO:0007669"/>
    <property type="project" value="TreeGrafter"/>
</dbReference>
<dbReference type="InterPro" id="IPR005576">
    <property type="entry name" value="Rpb7-like_N"/>
</dbReference>
<dbReference type="PANTHER" id="PTHR12709">
    <property type="entry name" value="DNA-DIRECTED RNA POLYMERASE II, III"/>
    <property type="match status" value="1"/>
</dbReference>
<dbReference type="Proteomes" id="UP001211065">
    <property type="component" value="Unassembled WGS sequence"/>
</dbReference>
<dbReference type="GO" id="GO:0003727">
    <property type="term" value="F:single-stranded RNA binding"/>
    <property type="evidence" value="ECO:0007669"/>
    <property type="project" value="TreeGrafter"/>
</dbReference>
<dbReference type="GO" id="GO:0006367">
    <property type="term" value="P:transcription initiation at RNA polymerase II promoter"/>
    <property type="evidence" value="ECO:0007669"/>
    <property type="project" value="TreeGrafter"/>
</dbReference>
<dbReference type="InterPro" id="IPR045113">
    <property type="entry name" value="Rpb7-like"/>
</dbReference>
<organism evidence="6 7">
    <name type="scientific">Clydaea vesicula</name>
    <dbReference type="NCBI Taxonomy" id="447962"/>
    <lineage>
        <taxon>Eukaryota</taxon>
        <taxon>Fungi</taxon>
        <taxon>Fungi incertae sedis</taxon>
        <taxon>Chytridiomycota</taxon>
        <taxon>Chytridiomycota incertae sedis</taxon>
        <taxon>Chytridiomycetes</taxon>
        <taxon>Lobulomycetales</taxon>
        <taxon>Lobulomycetaceae</taxon>
        <taxon>Clydaea</taxon>
    </lineage>
</organism>
<dbReference type="SUPFAM" id="SSF88798">
    <property type="entry name" value="N-terminal, heterodimerisation domain of RBP7 (RpoE)"/>
    <property type="match status" value="1"/>
</dbReference>
<evidence type="ECO:0000259" key="5">
    <source>
        <dbReference type="Pfam" id="PF03876"/>
    </source>
</evidence>
<dbReference type="GO" id="GO:0005665">
    <property type="term" value="C:RNA polymerase II, core complex"/>
    <property type="evidence" value="ECO:0007669"/>
    <property type="project" value="TreeGrafter"/>
</dbReference>
<dbReference type="InterPro" id="IPR036898">
    <property type="entry name" value="RNA_pol_Rpb7-like_N_sf"/>
</dbReference>
<keyword evidence="4" id="KW-0804">Transcription</keyword>
<name>A0AAD5XZK7_9FUNG</name>
<dbReference type="GO" id="GO:0031369">
    <property type="term" value="F:translation initiation factor binding"/>
    <property type="evidence" value="ECO:0007669"/>
    <property type="project" value="TreeGrafter"/>
</dbReference>
<feature type="domain" description="RNA polymerase Rpb7-like N-terminal" evidence="5">
    <location>
        <begin position="9"/>
        <end position="64"/>
    </location>
</feature>
<dbReference type="GO" id="GO:0060213">
    <property type="term" value="P:positive regulation of nuclear-transcribed mRNA poly(A) tail shortening"/>
    <property type="evidence" value="ECO:0007669"/>
    <property type="project" value="TreeGrafter"/>
</dbReference>
<evidence type="ECO:0000256" key="1">
    <source>
        <dbReference type="ARBA" id="ARBA00004123"/>
    </source>
</evidence>
<comment type="subcellular location">
    <subcellularLocation>
        <location evidence="1">Nucleus</location>
    </subcellularLocation>
</comment>
<keyword evidence="7" id="KW-1185">Reference proteome</keyword>
<keyword evidence="3 6" id="KW-0240">DNA-directed RNA polymerase</keyword>
<dbReference type="FunFam" id="3.30.1490.120:FF:000001">
    <property type="entry name" value="DNA-directed RNA polymerase II subunit RPB7"/>
    <property type="match status" value="1"/>
</dbReference>
<evidence type="ECO:0000313" key="7">
    <source>
        <dbReference type="Proteomes" id="UP001211065"/>
    </source>
</evidence>
<dbReference type="Gene3D" id="3.30.1490.120">
    <property type="entry name" value="RNA polymerase Rpb7-like, N-terminal domain"/>
    <property type="match status" value="1"/>
</dbReference>
<dbReference type="GO" id="GO:0000932">
    <property type="term" value="C:P-body"/>
    <property type="evidence" value="ECO:0007669"/>
    <property type="project" value="TreeGrafter"/>
</dbReference>
<protein>
    <submittedName>
        <fullName evidence="6">DNA-directed RNA polymerase II subunit</fullName>
    </submittedName>
</protein>
<evidence type="ECO:0000313" key="6">
    <source>
        <dbReference type="EMBL" id="KAJ3228035.1"/>
    </source>
</evidence>
<proteinExistence type="inferred from homology"/>
<comment type="similarity">
    <text evidence="2">Belongs to the eukaryotic RPB7/RPC8 RNA polymerase subunit family.</text>
</comment>
<evidence type="ECO:0000256" key="2">
    <source>
        <dbReference type="ARBA" id="ARBA00009307"/>
    </source>
</evidence>
<evidence type="ECO:0000256" key="3">
    <source>
        <dbReference type="ARBA" id="ARBA00022478"/>
    </source>
</evidence>
<dbReference type="PANTHER" id="PTHR12709:SF4">
    <property type="entry name" value="DNA-DIRECTED RNA POLYMERASE II SUBUNIT RPB7"/>
    <property type="match status" value="1"/>
</dbReference>
<accession>A0AAD5XZK7</accession>
<dbReference type="CDD" id="cd04329">
    <property type="entry name" value="RNAP_II_Rpb7_N"/>
    <property type="match status" value="1"/>
</dbReference>
<gene>
    <name evidence="6" type="primary">RPB7</name>
    <name evidence="6" type="ORF">HK099_007316</name>
</gene>
<dbReference type="GO" id="GO:0045948">
    <property type="term" value="P:positive regulation of translational initiation"/>
    <property type="evidence" value="ECO:0007669"/>
    <property type="project" value="TreeGrafter"/>
</dbReference>
<dbReference type="AlphaFoldDB" id="A0AAD5XZK7"/>
<dbReference type="Pfam" id="PF03876">
    <property type="entry name" value="SHS2_Rpb7-N"/>
    <property type="match status" value="1"/>
</dbReference>
<evidence type="ECO:0000256" key="4">
    <source>
        <dbReference type="ARBA" id="ARBA00023163"/>
    </source>
</evidence>
<dbReference type="EMBL" id="JADGJW010000007">
    <property type="protein sequence ID" value="KAJ3228035.1"/>
    <property type="molecule type" value="Genomic_DNA"/>
</dbReference>
<sequence>MFFAKDLYHTIALHPSYFGPKMKEYLVKRLHEEVEGTCSGRYGYVVAIIKVLEVGKGVLQHTTGSAEFKIHYQAVVFKPFKNQVVDGVVTTVNKLIPDYMKFDPNSNPPAYISEGQV</sequence>